<evidence type="ECO:0000313" key="2">
    <source>
        <dbReference type="Proteomes" id="UP000293142"/>
    </source>
</evidence>
<comment type="caution">
    <text evidence="1">The sequence shown here is derived from an EMBL/GenBank/DDBJ whole genome shotgun (WGS) entry which is preliminary data.</text>
</comment>
<dbReference type="SUPFAM" id="SSF53850">
    <property type="entry name" value="Periplasmic binding protein-like II"/>
    <property type="match status" value="1"/>
</dbReference>
<dbReference type="EMBL" id="SIRE01000002">
    <property type="protein sequence ID" value="TBL81543.1"/>
    <property type="molecule type" value="Genomic_DNA"/>
</dbReference>
<dbReference type="PANTHER" id="PTHR43649">
    <property type="entry name" value="ARABINOSE-BINDING PROTEIN-RELATED"/>
    <property type="match status" value="1"/>
</dbReference>
<accession>A0A4Q9E091</accession>
<dbReference type="AlphaFoldDB" id="A0A4Q9E091"/>
<dbReference type="Gene3D" id="3.40.190.10">
    <property type="entry name" value="Periplasmic binding protein-like II"/>
    <property type="match status" value="2"/>
</dbReference>
<name>A0A4Q9E091_9BACL</name>
<organism evidence="1 2">
    <name type="scientific">Paenibacillus thalictri</name>
    <dbReference type="NCBI Taxonomy" id="2527873"/>
    <lineage>
        <taxon>Bacteria</taxon>
        <taxon>Bacillati</taxon>
        <taxon>Bacillota</taxon>
        <taxon>Bacilli</taxon>
        <taxon>Bacillales</taxon>
        <taxon>Paenibacillaceae</taxon>
        <taxon>Paenibacillus</taxon>
    </lineage>
</organism>
<keyword evidence="2" id="KW-1185">Reference proteome</keyword>
<dbReference type="Proteomes" id="UP000293142">
    <property type="component" value="Unassembled WGS sequence"/>
</dbReference>
<gene>
    <name evidence="1" type="ORF">EYB31_00575</name>
</gene>
<evidence type="ECO:0000313" key="1">
    <source>
        <dbReference type="EMBL" id="TBL81543.1"/>
    </source>
</evidence>
<reference evidence="1 2" key="1">
    <citation type="submission" date="2019-02" db="EMBL/GenBank/DDBJ databases">
        <title>Paenibacillus sp. nov., isolated from surface-sterilized tissue of Thalictrum simplex L.</title>
        <authorList>
            <person name="Tuo L."/>
        </authorList>
    </citation>
    <scope>NUCLEOTIDE SEQUENCE [LARGE SCALE GENOMIC DNA]</scope>
    <source>
        <strain evidence="1 2">N2SHLJ1</strain>
    </source>
</reference>
<dbReference type="InterPro" id="IPR050490">
    <property type="entry name" value="Bact_solute-bd_prot1"/>
</dbReference>
<dbReference type="Pfam" id="PF01547">
    <property type="entry name" value="SBP_bac_1"/>
    <property type="match status" value="1"/>
</dbReference>
<protein>
    <submittedName>
        <fullName evidence="1">Carbohydrate ABC transporter substrate-binding protein</fullName>
    </submittedName>
</protein>
<dbReference type="InterPro" id="IPR006059">
    <property type="entry name" value="SBP"/>
</dbReference>
<sequence length="455" mass="50068">MLHMGDEKMRKVLSAAVFTMVLGSLVLSACSGGDGPSAKPPEAGKGGSSAKPVTLRMSWWGGETRHKATLKAIELYQSQHPNVKIEGEYGGFDGYLEKLTTQLAGRTAPDIIQIDIAYLGPFFKQTDLFVDFYTNKLVDLNGFDPNFLKSLSSPNGKLIGLPTGMNASSFYINKTLADQAGVDYSKQLTWDRLIEEGRKLQSKDKNMYLLNAPTGDIAPFIFEPYLFNLTGKGLINDDYTIGFDKDSLVKAFQYVSSLYENNVIQPVADMVTVKSIWENPKWINNQAVGALNWSTNYSPIKTAVPGKELITVEYPSTKGVKNTGINVRPTNMLAVNANSKSVEESAKFVNWFLNDPEAVKILGLERSIPAVESARKVLLDTNAIDKPFDNAVQYALKNQGILQNAISQNGEIVKIETDTLSKVAYKALTPDKAAEEMIKATNAKLEELKKKDNVK</sequence>
<proteinExistence type="predicted"/>
<dbReference type="PANTHER" id="PTHR43649:SF11">
    <property type="entry name" value="ABC TRANSPORTER SUBSTRATE-BINDING PROTEIN YESO-RELATED"/>
    <property type="match status" value="1"/>
</dbReference>